<evidence type="ECO:0000256" key="1">
    <source>
        <dbReference type="ARBA" id="ARBA00001964"/>
    </source>
</evidence>
<dbReference type="Gene3D" id="3.40.50.920">
    <property type="match status" value="1"/>
</dbReference>
<keyword evidence="2 5" id="KW-0560">Oxidoreductase</keyword>
<dbReference type="InterPro" id="IPR005475">
    <property type="entry name" value="Transketolase-like_Pyr-bd"/>
</dbReference>
<dbReference type="CDD" id="cd07036">
    <property type="entry name" value="TPP_PYR_E1-PDHc-beta_like"/>
    <property type="match status" value="1"/>
</dbReference>
<dbReference type="InterPro" id="IPR009014">
    <property type="entry name" value="Transketo_C/PFOR_II"/>
</dbReference>
<dbReference type="InterPro" id="IPR033248">
    <property type="entry name" value="Transketolase_C"/>
</dbReference>
<evidence type="ECO:0000259" key="4">
    <source>
        <dbReference type="SMART" id="SM00861"/>
    </source>
</evidence>
<dbReference type="PANTHER" id="PTHR43257:SF2">
    <property type="entry name" value="PYRUVATE DEHYDROGENASE E1 COMPONENT SUBUNIT BETA"/>
    <property type="match status" value="1"/>
</dbReference>
<dbReference type="Proteomes" id="UP000324924">
    <property type="component" value="Chromosome"/>
</dbReference>
<dbReference type="SUPFAM" id="SSF52518">
    <property type="entry name" value="Thiamin diphosphate-binding fold (THDP-binding)"/>
    <property type="match status" value="1"/>
</dbReference>
<comment type="cofactor">
    <cofactor evidence="1">
        <name>thiamine diphosphate</name>
        <dbReference type="ChEBI" id="CHEBI:58937"/>
    </cofactor>
</comment>
<sequence length="326" mass="35490">MNSEKVPVRVALRDAMAECMREDETVFVMGEDVAHYGGSYKVTEGLHKEFGDKRVIDTPISEMGFGGIGVGAALSGLRPVVEFMTFNFAMQAIDHIINSAAKSSYMSGGEAVCPIVFRGPNGMAAGTGAQHSQCFASWYAHCPGLKVISPYDSHSAKELLKASIKDPDPVVFLEQELMYGEGFALTNEKVEIGKAAVIRKGTDVTLVSFSRMVGFALKAAEECEKLGISCEVVDLRTLRPIDEKTIISSVKKTNRVLAIEEGWAYSGIASEVISIVNEKAWDSLDAEPLRVTAENTLLPYAKNLEELAVPTVEKIINKIKYLTNKI</sequence>
<dbReference type="InterPro" id="IPR029061">
    <property type="entry name" value="THDP-binding"/>
</dbReference>
<keyword evidence="6" id="KW-1185">Reference proteome</keyword>
<dbReference type="NCBIfam" id="NF008854">
    <property type="entry name" value="PRK11892.1"/>
    <property type="match status" value="1"/>
</dbReference>
<reference evidence="5 6" key="1">
    <citation type="submission" date="2019-08" db="EMBL/GenBank/DDBJ databases">
        <title>Highly reduced genomes of protist endosymbionts show evolutionary convergence.</title>
        <authorList>
            <person name="George E."/>
            <person name="Husnik F."/>
            <person name="Tashyreva D."/>
            <person name="Prokopchuk G."/>
            <person name="Horak A."/>
            <person name="Kwong W.K."/>
            <person name="Lukes J."/>
            <person name="Keeling P.J."/>
        </authorList>
    </citation>
    <scope>NUCLEOTIDE SEQUENCE [LARGE SCALE GENOMIC DNA]</scope>
    <source>
        <strain evidence="5">1604HC</strain>
    </source>
</reference>
<keyword evidence="5" id="KW-0670">Pyruvate</keyword>
<proteinExistence type="predicted"/>
<feature type="domain" description="Transketolase-like pyrimidine-binding" evidence="4">
    <location>
        <begin position="6"/>
        <end position="181"/>
    </location>
</feature>
<dbReference type="KEGG" id="nabu:FZC36_01535"/>
<dbReference type="Gene3D" id="3.40.50.970">
    <property type="match status" value="1"/>
</dbReference>
<protein>
    <submittedName>
        <fullName evidence="5">Pyruvate dehydrogenase complex E1 component subunit beta</fullName>
        <ecNumber evidence="5">1.2.4.1</ecNumber>
    </submittedName>
</protein>
<evidence type="ECO:0000256" key="3">
    <source>
        <dbReference type="ARBA" id="ARBA00023052"/>
    </source>
</evidence>
<dbReference type="Pfam" id="PF02780">
    <property type="entry name" value="Transketolase_C"/>
    <property type="match status" value="1"/>
</dbReference>
<dbReference type="SUPFAM" id="SSF52922">
    <property type="entry name" value="TK C-terminal domain-like"/>
    <property type="match status" value="1"/>
</dbReference>
<name>A0A5C0UG81_9PROT</name>
<dbReference type="SMART" id="SM00861">
    <property type="entry name" value="Transket_pyr"/>
    <property type="match status" value="1"/>
</dbReference>
<dbReference type="Pfam" id="PF02779">
    <property type="entry name" value="Transket_pyr"/>
    <property type="match status" value="1"/>
</dbReference>
<dbReference type="AlphaFoldDB" id="A0A5C0UG81"/>
<gene>
    <name evidence="5" type="ORF">FZC36_01535</name>
</gene>
<evidence type="ECO:0000313" key="6">
    <source>
        <dbReference type="Proteomes" id="UP000324924"/>
    </source>
</evidence>
<keyword evidence="3" id="KW-0786">Thiamine pyrophosphate</keyword>
<dbReference type="PANTHER" id="PTHR43257">
    <property type="entry name" value="PYRUVATE DEHYDROGENASE E1 COMPONENT BETA SUBUNIT"/>
    <property type="match status" value="1"/>
</dbReference>
<dbReference type="OrthoDB" id="9780894at2"/>
<dbReference type="EC" id="1.2.4.1" evidence="5"/>
<evidence type="ECO:0000313" key="5">
    <source>
        <dbReference type="EMBL" id="QEK39116.1"/>
    </source>
</evidence>
<dbReference type="GO" id="GO:0004739">
    <property type="term" value="F:pyruvate dehydrogenase (acetyl-transferring) activity"/>
    <property type="evidence" value="ECO:0007669"/>
    <property type="project" value="UniProtKB-EC"/>
</dbReference>
<dbReference type="FunFam" id="3.40.50.920:FF:000001">
    <property type="entry name" value="Pyruvate dehydrogenase E1 beta subunit"/>
    <property type="match status" value="1"/>
</dbReference>
<organism evidence="5 6">
    <name type="scientific">Candidatus Nesciobacter abundans</name>
    <dbReference type="NCBI Taxonomy" id="2601668"/>
    <lineage>
        <taxon>Bacteria</taxon>
        <taxon>Pseudomonadati</taxon>
        <taxon>Pseudomonadota</taxon>
        <taxon>Alphaproteobacteria</taxon>
        <taxon>Holosporales</taxon>
        <taxon>Holosporaceae</taxon>
        <taxon>Candidatus Nesciobacter</taxon>
    </lineage>
</organism>
<accession>A0A5C0UG81</accession>
<evidence type="ECO:0000256" key="2">
    <source>
        <dbReference type="ARBA" id="ARBA00023002"/>
    </source>
</evidence>
<dbReference type="EMBL" id="CP043314">
    <property type="protein sequence ID" value="QEK39116.1"/>
    <property type="molecule type" value="Genomic_DNA"/>
</dbReference>
<dbReference type="NCBIfam" id="NF006667">
    <property type="entry name" value="PRK09212.1"/>
    <property type="match status" value="1"/>
</dbReference>
<dbReference type="FunFam" id="3.40.50.970:FF:000001">
    <property type="entry name" value="Pyruvate dehydrogenase E1 beta subunit"/>
    <property type="match status" value="1"/>
</dbReference>